<dbReference type="AlphaFoldDB" id="A0A0A1UUZ5"/>
<evidence type="ECO:0000313" key="4">
    <source>
        <dbReference type="Proteomes" id="UP000030151"/>
    </source>
</evidence>
<proteinExistence type="predicted"/>
<protein>
    <submittedName>
        <fullName evidence="3">Uncharacterized protein</fullName>
    </submittedName>
</protein>
<dbReference type="EMBL" id="JELW01000010">
    <property type="protein sequence ID" value="EXV00886.1"/>
    <property type="molecule type" value="Genomic_DNA"/>
</dbReference>
<accession>A0A0A1UUZ5</accession>
<evidence type="ECO:0000256" key="2">
    <source>
        <dbReference type="SAM" id="SignalP"/>
    </source>
</evidence>
<dbReference type="HOGENOM" id="CLU_1378428_0_0_1"/>
<comment type="caution">
    <text evidence="3">The sequence shown here is derived from an EMBL/GenBank/DDBJ whole genome shotgun (WGS) entry which is preliminary data.</text>
</comment>
<evidence type="ECO:0000313" key="3">
    <source>
        <dbReference type="EMBL" id="EXV00886.1"/>
    </source>
</evidence>
<name>A0A0A1UUZ5_9HYPO</name>
<feature type="region of interest" description="Disordered" evidence="1">
    <location>
        <begin position="21"/>
        <end position="91"/>
    </location>
</feature>
<feature type="compositionally biased region" description="Low complexity" evidence="1">
    <location>
        <begin position="21"/>
        <end position="41"/>
    </location>
</feature>
<feature type="signal peptide" evidence="2">
    <location>
        <begin position="1"/>
        <end position="15"/>
    </location>
</feature>
<feature type="chain" id="PRO_5012452498" evidence="2">
    <location>
        <begin position="16"/>
        <end position="235"/>
    </location>
</feature>
<evidence type="ECO:0000256" key="1">
    <source>
        <dbReference type="SAM" id="MobiDB-lite"/>
    </source>
</evidence>
<feature type="compositionally biased region" description="Pro residues" evidence="1">
    <location>
        <begin position="60"/>
        <end position="83"/>
    </location>
</feature>
<dbReference type="OrthoDB" id="4941312at2759"/>
<keyword evidence="2" id="KW-0732">Signal</keyword>
<dbReference type="Proteomes" id="UP000030151">
    <property type="component" value="Unassembled WGS sequence"/>
</dbReference>
<feature type="region of interest" description="Disordered" evidence="1">
    <location>
        <begin position="203"/>
        <end position="235"/>
    </location>
</feature>
<gene>
    <name evidence="3" type="ORF">X797_005898</name>
</gene>
<reference evidence="3 4" key="1">
    <citation type="submission" date="2014-02" db="EMBL/GenBank/DDBJ databases">
        <title>The genome sequence of the entomopathogenic fungus Metarhizium robertsii ARSEF 2575.</title>
        <authorList>
            <person name="Giuliano Garisto Donzelli B."/>
            <person name="Roe B.A."/>
            <person name="Macmil S.L."/>
            <person name="Krasnoff S.B."/>
            <person name="Gibson D.M."/>
        </authorList>
    </citation>
    <scope>NUCLEOTIDE SEQUENCE [LARGE SCALE GENOMIC DNA]</scope>
    <source>
        <strain evidence="3 4">ARSEF 2575</strain>
    </source>
</reference>
<organism evidence="3 4">
    <name type="scientific">Metarhizium robertsii</name>
    <dbReference type="NCBI Taxonomy" id="568076"/>
    <lineage>
        <taxon>Eukaryota</taxon>
        <taxon>Fungi</taxon>
        <taxon>Dikarya</taxon>
        <taxon>Ascomycota</taxon>
        <taxon>Pezizomycotina</taxon>
        <taxon>Sordariomycetes</taxon>
        <taxon>Hypocreomycetidae</taxon>
        <taxon>Hypocreales</taxon>
        <taxon>Clavicipitaceae</taxon>
        <taxon>Metarhizium</taxon>
    </lineage>
</organism>
<sequence length="235" mass="24057">MKFTTVFGFFSIAAAAAIPEDGSGAASPALSGPAPSGPALSETTPSGPAPSGPALSGPAPSGPAPSGPAPSGPAPSGPAPSGPAPSQQAPPAEKLLPWVEATNSSSLCEIYRGNEATCGTKAFCKAYDSAYTQPDSNYNSSKECFEAHRLPWVEATNSSPLCGTHRGNEATCGTKLFCMAYDSHQTRMDSKYDSSEDCFARHEAEPVRGGCKKSKPSPPRPALNGNRPVTIGLQD</sequence>